<organism evidence="2 3">
    <name type="scientific">Sporanaerobacter acetigenes DSM 13106</name>
    <dbReference type="NCBI Taxonomy" id="1123281"/>
    <lineage>
        <taxon>Bacteria</taxon>
        <taxon>Bacillati</taxon>
        <taxon>Bacillota</taxon>
        <taxon>Tissierellia</taxon>
        <taxon>Tissierellales</taxon>
        <taxon>Sporanaerobacteraceae</taxon>
        <taxon>Sporanaerobacter</taxon>
    </lineage>
</organism>
<gene>
    <name evidence="2" type="ORF">SAMN02745180_02571</name>
</gene>
<dbReference type="EMBL" id="FQXR01000017">
    <property type="protein sequence ID" value="SHI17190.1"/>
    <property type="molecule type" value="Genomic_DNA"/>
</dbReference>
<keyword evidence="3" id="KW-1185">Reference proteome</keyword>
<evidence type="ECO:0000313" key="2">
    <source>
        <dbReference type="EMBL" id="SHI17190.1"/>
    </source>
</evidence>
<dbReference type="InterPro" id="IPR013422">
    <property type="entry name" value="CRISPR-assoc_prot_Cas5_N"/>
</dbReference>
<dbReference type="NCBIfam" id="TIGR02593">
    <property type="entry name" value="CRISPR_cas5"/>
    <property type="match status" value="1"/>
</dbReference>
<proteinExistence type="predicted"/>
<dbReference type="Pfam" id="PF09704">
    <property type="entry name" value="Cas_Cas5d"/>
    <property type="match status" value="1"/>
</dbReference>
<dbReference type="InterPro" id="IPR013421">
    <property type="entry name" value="CRISPR-assoc_prot_Cas5_HALMA"/>
</dbReference>
<dbReference type="AlphaFoldDB" id="A0A1M5YYZ8"/>
<dbReference type="Proteomes" id="UP000184389">
    <property type="component" value="Unassembled WGS sequence"/>
</dbReference>
<dbReference type="InterPro" id="IPR021124">
    <property type="entry name" value="CRISPR-assoc_prot_Cas5"/>
</dbReference>
<dbReference type="GO" id="GO:0051607">
    <property type="term" value="P:defense response to virus"/>
    <property type="evidence" value="ECO:0007669"/>
    <property type="project" value="UniProtKB-KW"/>
</dbReference>
<dbReference type="STRING" id="1123281.SAMN02745180_02571"/>
<evidence type="ECO:0000256" key="1">
    <source>
        <dbReference type="ARBA" id="ARBA00023118"/>
    </source>
</evidence>
<sequence>MKMIIFDLYGRFAHFRKFYTNSSSLSYSVPPRTTIEGIIAALLGYERDSYYDLLDVDKLNVAVRKIGESRKVMQSLNYIKADSPGKLNFPKEHTQIPFEILTADKNIRYRLYVNHENVDVLKEIEERTMQNRPVFPLYFGSAPFSCYIEYVDKAEWNWSTSDQYKIISSVINSEKVEEIDIESVEGSLLKERMPRSFGENRTIKEVTTYVYEESGQPLKVKFSEKYCELSNGENIIFL</sequence>
<keyword evidence="1" id="KW-0051">Antiviral defense</keyword>
<dbReference type="Gene3D" id="3.30.70.2660">
    <property type="match status" value="1"/>
</dbReference>
<name>A0A1M5YYZ8_9FIRM</name>
<protein>
    <submittedName>
        <fullName evidence="2">CRISPR-associated protein, Cas5h family</fullName>
    </submittedName>
</protein>
<dbReference type="NCBIfam" id="TIGR02592">
    <property type="entry name" value="cas_Cas5h"/>
    <property type="match status" value="1"/>
</dbReference>
<accession>A0A1M5YYZ8</accession>
<evidence type="ECO:0000313" key="3">
    <source>
        <dbReference type="Proteomes" id="UP000184389"/>
    </source>
</evidence>
<reference evidence="2 3" key="1">
    <citation type="submission" date="2016-11" db="EMBL/GenBank/DDBJ databases">
        <authorList>
            <person name="Jaros S."/>
            <person name="Januszkiewicz K."/>
            <person name="Wedrychowicz H."/>
        </authorList>
    </citation>
    <scope>NUCLEOTIDE SEQUENCE [LARGE SCALE GENOMIC DNA]</scope>
    <source>
        <strain evidence="2 3">DSM 13106</strain>
    </source>
</reference>
<dbReference type="GO" id="GO:0043571">
    <property type="term" value="P:maintenance of CRISPR repeat elements"/>
    <property type="evidence" value="ECO:0007669"/>
    <property type="project" value="InterPro"/>
</dbReference>